<sequence>MSNRFIAMILAASTAIAVTAQEARAKPEDVAKVVGGIALLYIVGEALAAETRKDSNNETTVVVHGKPAKAGHRQANGRGRVALPQRCRTVVDTHRGKHRQVYIARCLERNYVDVARLPEACALPVNTNRGRRLAYGARCLERYGFDTLGRR</sequence>
<feature type="chain" id="PRO_5017247701" evidence="1">
    <location>
        <begin position="26"/>
        <end position="151"/>
    </location>
</feature>
<evidence type="ECO:0000256" key="1">
    <source>
        <dbReference type="SAM" id="SignalP"/>
    </source>
</evidence>
<keyword evidence="1" id="KW-0732">Signal</keyword>
<dbReference type="STRING" id="93684.SAMN05421853_106198"/>
<feature type="signal peptide" evidence="1">
    <location>
        <begin position="1"/>
        <end position="25"/>
    </location>
</feature>
<keyword evidence="3" id="KW-1185">Reference proteome</keyword>
<proteinExistence type="predicted"/>
<dbReference type="EMBL" id="FOXV01000006">
    <property type="protein sequence ID" value="SFQ46747.1"/>
    <property type="molecule type" value="Genomic_DNA"/>
</dbReference>
<dbReference type="AlphaFoldDB" id="A0A1I5YSA6"/>
<evidence type="ECO:0000313" key="2">
    <source>
        <dbReference type="EMBL" id="SFQ46747.1"/>
    </source>
</evidence>
<organism evidence="2 3">
    <name type="scientific">Roseivivax halotolerans</name>
    <dbReference type="NCBI Taxonomy" id="93684"/>
    <lineage>
        <taxon>Bacteria</taxon>
        <taxon>Pseudomonadati</taxon>
        <taxon>Pseudomonadota</taxon>
        <taxon>Alphaproteobacteria</taxon>
        <taxon>Rhodobacterales</taxon>
        <taxon>Roseobacteraceae</taxon>
        <taxon>Roseivivax</taxon>
    </lineage>
</organism>
<dbReference type="Proteomes" id="UP000243106">
    <property type="component" value="Unassembled WGS sequence"/>
</dbReference>
<protein>
    <submittedName>
        <fullName evidence="2">Uncharacterized protein</fullName>
    </submittedName>
</protein>
<evidence type="ECO:0000313" key="3">
    <source>
        <dbReference type="Proteomes" id="UP000243106"/>
    </source>
</evidence>
<reference evidence="3" key="1">
    <citation type="submission" date="2016-10" db="EMBL/GenBank/DDBJ databases">
        <authorList>
            <person name="Varghese N."/>
            <person name="Submissions S."/>
        </authorList>
    </citation>
    <scope>NUCLEOTIDE SEQUENCE [LARGE SCALE GENOMIC DNA]</scope>
    <source>
        <strain evidence="3">JCM 10271</strain>
    </source>
</reference>
<name>A0A1I5YSA6_9RHOB</name>
<gene>
    <name evidence="2" type="ORF">SAMN05421853_106198</name>
</gene>
<accession>A0A1I5YSA6</accession>
<dbReference type="RefSeq" id="WP_093011642.1">
    <property type="nucleotide sequence ID" value="NZ_FOXV01000006.1"/>
</dbReference>